<dbReference type="OrthoDB" id="9148007at2"/>
<dbReference type="GO" id="GO:0005524">
    <property type="term" value="F:ATP binding"/>
    <property type="evidence" value="ECO:0007669"/>
    <property type="project" value="UniProtKB-KW"/>
</dbReference>
<keyword evidence="3" id="KW-1185">Reference proteome</keyword>
<dbReference type="EMBL" id="AYYY01000043">
    <property type="protein sequence ID" value="KRM61059.1"/>
    <property type="molecule type" value="Genomic_DNA"/>
</dbReference>
<protein>
    <recommendedName>
        <fullName evidence="1">Restriction endonuclease type I HsdR N-terminal domain-containing protein</fullName>
    </recommendedName>
</protein>
<dbReference type="InterPro" id="IPR007409">
    <property type="entry name" value="Restrct_endonuc_type1_HsdR_N"/>
</dbReference>
<gene>
    <name evidence="2" type="ORF">FC26_GL002276</name>
</gene>
<organism evidence="2 3">
    <name type="scientific">Paucilactobacillus vaccinostercus DSM 20634</name>
    <dbReference type="NCBI Taxonomy" id="1423813"/>
    <lineage>
        <taxon>Bacteria</taxon>
        <taxon>Bacillati</taxon>
        <taxon>Bacillota</taxon>
        <taxon>Bacilli</taxon>
        <taxon>Lactobacillales</taxon>
        <taxon>Lactobacillaceae</taxon>
        <taxon>Paucilactobacillus</taxon>
    </lineage>
</organism>
<evidence type="ECO:0000313" key="2">
    <source>
        <dbReference type="EMBL" id="KRM61059.1"/>
    </source>
</evidence>
<dbReference type="Proteomes" id="UP000051733">
    <property type="component" value="Unassembled WGS sequence"/>
</dbReference>
<dbReference type="AlphaFoldDB" id="A0A0R2ADS2"/>
<dbReference type="GO" id="GO:0009035">
    <property type="term" value="F:type I site-specific deoxyribonuclease activity"/>
    <property type="evidence" value="ECO:0007669"/>
    <property type="project" value="UniProtKB-EC"/>
</dbReference>
<feature type="domain" description="Restriction endonuclease type I HsdR N-terminal" evidence="1">
    <location>
        <begin position="52"/>
        <end position="127"/>
    </location>
</feature>
<evidence type="ECO:0000313" key="3">
    <source>
        <dbReference type="Proteomes" id="UP000051733"/>
    </source>
</evidence>
<evidence type="ECO:0000259" key="1">
    <source>
        <dbReference type="Pfam" id="PF04313"/>
    </source>
</evidence>
<sequence length="354" mass="40959">MDKTEFTTKLKKISEQVDQFADKLNTEEATKNALIMPFFAALNYNVFDPTEFVPEFTADFGSKKGERVDYAIVLNDEVQILIETKELSDDLSKRDSQLFRYFTATKAKFGILTNGDTYKFYTDLESPNVMDKTPFLTVKLSTIKDSQIAELFKFAKENFNVENITNSASDLKYVGLVKSYFNKEIQSPDDEFVRLILTYIYDGMKTQAVIDSFKPVIQKGFSQIISETVNSKLSSALDRTIDESSTDDDNPSIKKETDDGIITTPEELESYTVAKVVLKDIIDPKRVYYRDNRTYFNVLIDDSNRKWIIRIYFNKTRHFFILHDDDNTEIDFDDPTDIYNYADQIKSIADQYKV</sequence>
<accession>A0A0R2ADS2</accession>
<dbReference type="GO" id="GO:0003677">
    <property type="term" value="F:DNA binding"/>
    <property type="evidence" value="ECO:0007669"/>
    <property type="project" value="UniProtKB-KW"/>
</dbReference>
<proteinExistence type="predicted"/>
<reference evidence="2 3" key="1">
    <citation type="journal article" date="2015" name="Genome Announc.">
        <title>Expanding the biotechnology potential of lactobacilli through comparative genomics of 213 strains and associated genera.</title>
        <authorList>
            <person name="Sun Z."/>
            <person name="Harris H.M."/>
            <person name="McCann A."/>
            <person name="Guo C."/>
            <person name="Argimon S."/>
            <person name="Zhang W."/>
            <person name="Yang X."/>
            <person name="Jeffery I.B."/>
            <person name="Cooney J.C."/>
            <person name="Kagawa T.F."/>
            <person name="Liu W."/>
            <person name="Song Y."/>
            <person name="Salvetti E."/>
            <person name="Wrobel A."/>
            <person name="Rasinkangas P."/>
            <person name="Parkhill J."/>
            <person name="Rea M.C."/>
            <person name="O'Sullivan O."/>
            <person name="Ritari J."/>
            <person name="Douillard F.P."/>
            <person name="Paul Ross R."/>
            <person name="Yang R."/>
            <person name="Briner A.E."/>
            <person name="Felis G.E."/>
            <person name="de Vos W.M."/>
            <person name="Barrangou R."/>
            <person name="Klaenhammer T.R."/>
            <person name="Caufield P.W."/>
            <person name="Cui Y."/>
            <person name="Zhang H."/>
            <person name="O'Toole P.W."/>
        </authorList>
    </citation>
    <scope>NUCLEOTIDE SEQUENCE [LARGE SCALE GENOMIC DNA]</scope>
    <source>
        <strain evidence="2 3">DSM 20634</strain>
    </source>
</reference>
<dbReference type="PATRIC" id="fig|1423813.3.peg.2320"/>
<dbReference type="STRING" id="1423813.FC26_GL002276"/>
<dbReference type="RefSeq" id="WP_057779504.1">
    <property type="nucleotide sequence ID" value="NZ_AYYY01000043.1"/>
</dbReference>
<dbReference type="InterPro" id="IPR017035">
    <property type="entry name" value="UCP035009_HsdR_All3000-type"/>
</dbReference>
<name>A0A0R2ADS2_9LACO</name>
<dbReference type="PIRSF" id="PIRSF035009">
    <property type="entry name" value="UCP035009_HSDR_N"/>
    <property type="match status" value="1"/>
</dbReference>
<dbReference type="GO" id="GO:0009307">
    <property type="term" value="P:DNA restriction-modification system"/>
    <property type="evidence" value="ECO:0007669"/>
    <property type="project" value="UniProtKB-KW"/>
</dbReference>
<dbReference type="Pfam" id="PF04313">
    <property type="entry name" value="HSDR_N"/>
    <property type="match status" value="1"/>
</dbReference>
<comment type="caution">
    <text evidence="2">The sequence shown here is derived from an EMBL/GenBank/DDBJ whole genome shotgun (WGS) entry which is preliminary data.</text>
</comment>